<evidence type="ECO:0000313" key="2">
    <source>
        <dbReference type="Proteomes" id="UP000617734"/>
    </source>
</evidence>
<evidence type="ECO:0000313" key="1">
    <source>
        <dbReference type="EMBL" id="GHE24728.1"/>
    </source>
</evidence>
<sequence>MNLHVNANEVAAVLLADGWHEARAGTFVTGPFAFAGATDGSSADIGRQPGFRITTDEGAVITGPLSSVLAVRLEAAQDQERTPLQELAYRLDGRIVTVAGTEAVRFAHAGEDFEVWLGATKYGARWLFAAAGDREGAIDYGYAEKDPVDQVARAVMGDLKAGMRPGRPRSTTDHPSAD</sequence>
<dbReference type="RefSeq" id="WP_190215421.1">
    <property type="nucleotide sequence ID" value="NZ_BNBO01000078.1"/>
</dbReference>
<dbReference type="Proteomes" id="UP000617734">
    <property type="component" value="Unassembled WGS sequence"/>
</dbReference>
<accession>A0A919D903</accession>
<proteinExistence type="predicted"/>
<keyword evidence="2" id="KW-1185">Reference proteome</keyword>
<reference evidence="1" key="1">
    <citation type="journal article" date="2014" name="Int. J. Syst. Evol. Microbiol.">
        <title>Complete genome sequence of Corynebacterium casei LMG S-19264T (=DSM 44701T), isolated from a smear-ripened cheese.</title>
        <authorList>
            <consortium name="US DOE Joint Genome Institute (JGI-PGF)"/>
            <person name="Walter F."/>
            <person name="Albersmeier A."/>
            <person name="Kalinowski J."/>
            <person name="Ruckert C."/>
        </authorList>
    </citation>
    <scope>NUCLEOTIDE SEQUENCE</scope>
    <source>
        <strain evidence="1">JCM 4646</strain>
    </source>
</reference>
<dbReference type="AlphaFoldDB" id="A0A919D903"/>
<comment type="caution">
    <text evidence="1">The sequence shown here is derived from an EMBL/GenBank/DDBJ whole genome shotgun (WGS) entry which is preliminary data.</text>
</comment>
<reference evidence="1" key="2">
    <citation type="submission" date="2020-09" db="EMBL/GenBank/DDBJ databases">
        <authorList>
            <person name="Sun Q."/>
            <person name="Ohkuma M."/>
        </authorList>
    </citation>
    <scope>NUCLEOTIDE SEQUENCE</scope>
    <source>
        <strain evidence="1">JCM 4646</strain>
    </source>
</reference>
<gene>
    <name evidence="1" type="ORF">GCM10018781_75320</name>
</gene>
<dbReference type="EMBL" id="BNBO01000078">
    <property type="protein sequence ID" value="GHE24728.1"/>
    <property type="molecule type" value="Genomic_DNA"/>
</dbReference>
<dbReference type="GeneID" id="95357758"/>
<name>A0A919D903_9ACTN</name>
<organism evidence="1 2">
    <name type="scientific">Kitasatospora indigofera</name>
    <dbReference type="NCBI Taxonomy" id="67307"/>
    <lineage>
        <taxon>Bacteria</taxon>
        <taxon>Bacillati</taxon>
        <taxon>Actinomycetota</taxon>
        <taxon>Actinomycetes</taxon>
        <taxon>Kitasatosporales</taxon>
        <taxon>Streptomycetaceae</taxon>
        <taxon>Kitasatospora</taxon>
    </lineage>
</organism>
<protein>
    <submittedName>
        <fullName evidence="1">Uncharacterized protein</fullName>
    </submittedName>
</protein>